<dbReference type="STRING" id="1300350.Z948_2425"/>
<dbReference type="EMBL" id="JAMC01000009">
    <property type="protein sequence ID" value="KEJ88114.1"/>
    <property type="molecule type" value="Genomic_DNA"/>
</dbReference>
<name>A0A073IEG0_9RHOB</name>
<feature type="chain" id="PRO_5001689535" description="Lipoprotein" evidence="1">
    <location>
        <begin position="18"/>
        <end position="177"/>
    </location>
</feature>
<dbReference type="PROSITE" id="PS51257">
    <property type="entry name" value="PROKAR_LIPOPROTEIN"/>
    <property type="match status" value="1"/>
</dbReference>
<dbReference type="AlphaFoldDB" id="A0A073IEG0"/>
<evidence type="ECO:0000256" key="1">
    <source>
        <dbReference type="SAM" id="SignalP"/>
    </source>
</evidence>
<dbReference type="eggNOG" id="ENOG5032SUQ">
    <property type="taxonomic scope" value="Bacteria"/>
</dbReference>
<reference evidence="2 3" key="1">
    <citation type="submission" date="2014-01" db="EMBL/GenBank/DDBJ databases">
        <title>Sulfitobacter donghicola JCM 14565 Genome Sequencing.</title>
        <authorList>
            <person name="Lai Q."/>
            <person name="Hong Z."/>
        </authorList>
    </citation>
    <scope>NUCLEOTIDE SEQUENCE [LARGE SCALE GENOMIC DNA]</scope>
    <source>
        <strain evidence="2 3">JCM 14565</strain>
    </source>
</reference>
<feature type="signal peptide" evidence="1">
    <location>
        <begin position="1"/>
        <end position="17"/>
    </location>
</feature>
<comment type="caution">
    <text evidence="2">The sequence shown here is derived from an EMBL/GenBank/DDBJ whole genome shotgun (WGS) entry which is preliminary data.</text>
</comment>
<evidence type="ECO:0008006" key="4">
    <source>
        <dbReference type="Google" id="ProtNLM"/>
    </source>
</evidence>
<protein>
    <recommendedName>
        <fullName evidence="4">Lipoprotein</fullName>
    </recommendedName>
</protein>
<dbReference type="OrthoDB" id="7863114at2"/>
<evidence type="ECO:0000313" key="2">
    <source>
        <dbReference type="EMBL" id="KEJ88114.1"/>
    </source>
</evidence>
<sequence>MFKKIAMAAALFVAACAAPYDLPADDRAAISTRITNFERAFSKGDTNGIIGVVPPRMIQSIAAKGGISETVLRREMAKSARRATQKVKVLSFGMALDQATFLTTPSGRPYGLIPTQTRIQAPSGLTVQSNNSTLTVEDGGEWYLIRVDDAGQIELLREVYPDFQGVSFPKGTSKVIQ</sequence>
<accession>A0A073IEG0</accession>
<keyword evidence="3" id="KW-1185">Reference proteome</keyword>
<proteinExistence type="predicted"/>
<gene>
    <name evidence="2" type="ORF">DSW25_17610</name>
</gene>
<organism evidence="2 3">
    <name type="scientific">Sulfitobacter donghicola DSW-25 = KCTC 12864 = JCM 14565</name>
    <dbReference type="NCBI Taxonomy" id="1300350"/>
    <lineage>
        <taxon>Bacteria</taxon>
        <taxon>Pseudomonadati</taxon>
        <taxon>Pseudomonadota</taxon>
        <taxon>Alphaproteobacteria</taxon>
        <taxon>Rhodobacterales</taxon>
        <taxon>Roseobacteraceae</taxon>
        <taxon>Sulfitobacter</taxon>
    </lineage>
</organism>
<evidence type="ECO:0000313" key="3">
    <source>
        <dbReference type="Proteomes" id="UP000027734"/>
    </source>
</evidence>
<dbReference type="RefSeq" id="WP_025059774.1">
    <property type="nucleotide sequence ID" value="NZ_JAMC01000009.1"/>
</dbReference>
<dbReference type="Proteomes" id="UP000027734">
    <property type="component" value="Unassembled WGS sequence"/>
</dbReference>
<keyword evidence="1" id="KW-0732">Signal</keyword>